<evidence type="ECO:0000259" key="1">
    <source>
        <dbReference type="Pfam" id="PF00561"/>
    </source>
</evidence>
<dbReference type="PANTHER" id="PTHR43798">
    <property type="entry name" value="MONOACYLGLYCEROL LIPASE"/>
    <property type="match status" value="1"/>
</dbReference>
<protein>
    <submittedName>
        <fullName evidence="2">Putative hydrolase</fullName>
    </submittedName>
</protein>
<feature type="domain" description="AB hydrolase-1" evidence="1">
    <location>
        <begin position="34"/>
        <end position="128"/>
    </location>
</feature>
<organism evidence="2 3">
    <name type="scientific">Hypocrea jecorina (strain ATCC 56765 / BCRC 32924 / NRRL 11460 / Rut C-30)</name>
    <name type="common">Trichoderma reesei</name>
    <dbReference type="NCBI Taxonomy" id="1344414"/>
    <lineage>
        <taxon>Eukaryota</taxon>
        <taxon>Fungi</taxon>
        <taxon>Dikarya</taxon>
        <taxon>Ascomycota</taxon>
        <taxon>Pezizomycotina</taxon>
        <taxon>Sordariomycetes</taxon>
        <taxon>Hypocreomycetidae</taxon>
        <taxon>Hypocreales</taxon>
        <taxon>Hypocreaceae</taxon>
        <taxon>Trichoderma</taxon>
    </lineage>
</organism>
<sequence>MSLQNNSLPFDEWQSIRIKTTATSLFARYNGTGPAVLLLHGCPQHSLMWHKVGPLLSSKYTVICPDLPGMGQSTLSESGRYTSAAAAEAIISLLDFLQIEKVAVFGYDKGASVGSVLAWKYASRVTSLSVGEYALPAFGHEIIQNPEPSRNLYGHWHLALFTIPEAAEFLIRGREKEFLNWYFWHSSYSASAIISLEHVERYAAALAKPGYLRSMTEFLNGNIWREVEYFKPLRDDPIRLPLTVLWGEASLVPEEVSQGLWGPTATSVRTVTVPKAGHWLADENPKWLANFIDQNVASSAVEPTSVDLGYLEDRVTMM</sequence>
<proteinExistence type="predicted"/>
<dbReference type="EMBL" id="KI911139">
    <property type="protein sequence ID" value="ETS07095.1"/>
    <property type="molecule type" value="Genomic_DNA"/>
</dbReference>
<accession>A0A024SNC7</accession>
<dbReference type="InterPro" id="IPR000073">
    <property type="entry name" value="AB_hydrolase_1"/>
</dbReference>
<dbReference type="KEGG" id="trr:M419DRAFT_68610"/>
<dbReference type="GO" id="GO:0047372">
    <property type="term" value="F:monoacylglycerol lipase activity"/>
    <property type="evidence" value="ECO:0007669"/>
    <property type="project" value="TreeGrafter"/>
</dbReference>
<dbReference type="Pfam" id="PF00561">
    <property type="entry name" value="Abhydrolase_1"/>
    <property type="match status" value="1"/>
</dbReference>
<dbReference type="OrthoDB" id="408373at2759"/>
<dbReference type="InterPro" id="IPR029058">
    <property type="entry name" value="AB_hydrolase_fold"/>
</dbReference>
<dbReference type="AlphaFoldDB" id="A0A024SNC7"/>
<gene>
    <name evidence="2" type="ORF">M419DRAFT_68610</name>
</gene>
<evidence type="ECO:0000313" key="3">
    <source>
        <dbReference type="Proteomes" id="UP000024376"/>
    </source>
</evidence>
<keyword evidence="2" id="KW-0378">Hydrolase</keyword>
<dbReference type="HOGENOM" id="CLU_020336_7_1_1"/>
<dbReference type="GO" id="GO:0016020">
    <property type="term" value="C:membrane"/>
    <property type="evidence" value="ECO:0007669"/>
    <property type="project" value="TreeGrafter"/>
</dbReference>
<evidence type="ECO:0000313" key="2">
    <source>
        <dbReference type="EMBL" id="ETS07095.1"/>
    </source>
</evidence>
<dbReference type="PANTHER" id="PTHR43798:SF33">
    <property type="entry name" value="HYDROLASE, PUTATIVE (AFU_ORTHOLOGUE AFUA_2G14860)-RELATED"/>
    <property type="match status" value="1"/>
</dbReference>
<dbReference type="SUPFAM" id="SSF53474">
    <property type="entry name" value="alpha/beta-Hydrolases"/>
    <property type="match status" value="1"/>
</dbReference>
<name>A0A024SNC7_HYPJR</name>
<dbReference type="InterPro" id="IPR050266">
    <property type="entry name" value="AB_hydrolase_sf"/>
</dbReference>
<reference evidence="3" key="1">
    <citation type="journal article" date="2013" name="Ind. Biotechnol.">
        <title>Comparative genomics analysis of Trichoderma reesei strains.</title>
        <authorList>
            <person name="Koike H."/>
            <person name="Aerts A."/>
            <person name="LaButti K."/>
            <person name="Grigoriev I.V."/>
            <person name="Baker S.E."/>
        </authorList>
    </citation>
    <scope>NUCLEOTIDE SEQUENCE [LARGE SCALE GENOMIC DNA]</scope>
    <source>
        <strain evidence="3">ATCC 56765 / BCRC 32924 / NRRL 11460 / Rut C-30</strain>
    </source>
</reference>
<dbReference type="GO" id="GO:0046464">
    <property type="term" value="P:acylglycerol catabolic process"/>
    <property type="evidence" value="ECO:0007669"/>
    <property type="project" value="TreeGrafter"/>
</dbReference>
<dbReference type="Proteomes" id="UP000024376">
    <property type="component" value="Unassembled WGS sequence"/>
</dbReference>
<dbReference type="Gene3D" id="3.40.50.1820">
    <property type="entry name" value="alpha/beta hydrolase"/>
    <property type="match status" value="1"/>
</dbReference>